<dbReference type="GO" id="GO:0003700">
    <property type="term" value="F:DNA-binding transcription factor activity"/>
    <property type="evidence" value="ECO:0007669"/>
    <property type="project" value="TreeGrafter"/>
</dbReference>
<evidence type="ECO:0000256" key="2">
    <source>
        <dbReference type="ARBA" id="ARBA00023125"/>
    </source>
</evidence>
<sequence length="223" mass="25290">MKYISVLKNSPLFFGIKTEEIQTMLGCLTSNEKKFNKNELVFRQGETVNAMGLVLSGRIHILKEDFWGNRIILSDISPSQMFGESFACAHTQSITVSALAVEPTIVLFLDIKQILNSCSTSCIYHSRIIRNLLSVLADKNIMLTGKIEHITKRTTREKLLSYLSAESIKAGSPVFQIPFNRQQLAEYLAVDRSAMSLELSKLQQENYLTYYKNSFHLKDNPTN</sequence>
<dbReference type="InterPro" id="IPR014710">
    <property type="entry name" value="RmlC-like_jellyroll"/>
</dbReference>
<dbReference type="SUPFAM" id="SSF46785">
    <property type="entry name" value="Winged helix' DNA-binding domain"/>
    <property type="match status" value="1"/>
</dbReference>
<dbReference type="EMBL" id="FQUA01000002">
    <property type="protein sequence ID" value="SHE45438.1"/>
    <property type="molecule type" value="Genomic_DNA"/>
</dbReference>
<keyword evidence="3" id="KW-0804">Transcription</keyword>
<evidence type="ECO:0000313" key="7">
    <source>
        <dbReference type="Proteomes" id="UP000068026"/>
    </source>
</evidence>
<dbReference type="SMART" id="SM00100">
    <property type="entry name" value="cNMP"/>
    <property type="match status" value="1"/>
</dbReference>
<dbReference type="GO" id="GO:0003677">
    <property type="term" value="F:DNA binding"/>
    <property type="evidence" value="ECO:0007669"/>
    <property type="project" value="UniProtKB-KW"/>
</dbReference>
<reference evidence="5 7" key="1">
    <citation type="journal article" date="2016" name="Genome Announc.">
        <title>Complete Genome Sequence of the Amino Acid-Fermenting Clostridium propionicum X2 (DSM 1682).</title>
        <authorList>
            <person name="Poehlein A."/>
            <person name="Schlien K."/>
            <person name="Chowdhury N.P."/>
            <person name="Gottschalk G."/>
            <person name="Buckel W."/>
            <person name="Daniel R."/>
        </authorList>
    </citation>
    <scope>NUCLEOTIDE SEQUENCE [LARGE SCALE GENOMIC DNA]</scope>
    <source>
        <strain evidence="5 7">X2</strain>
    </source>
</reference>
<dbReference type="CDD" id="cd00038">
    <property type="entry name" value="CAP_ED"/>
    <property type="match status" value="1"/>
</dbReference>
<feature type="domain" description="Cyclic nucleotide-binding" evidence="4">
    <location>
        <begin position="12"/>
        <end position="84"/>
    </location>
</feature>
<name>A0A120MK64_ANAPI</name>
<dbReference type="InterPro" id="IPR012318">
    <property type="entry name" value="HTH_CRP"/>
</dbReference>
<dbReference type="PROSITE" id="PS50042">
    <property type="entry name" value="CNMP_BINDING_3"/>
    <property type="match status" value="1"/>
</dbReference>
<evidence type="ECO:0000256" key="3">
    <source>
        <dbReference type="ARBA" id="ARBA00023163"/>
    </source>
</evidence>
<keyword evidence="1" id="KW-0805">Transcription regulation</keyword>
<dbReference type="InterPro" id="IPR050397">
    <property type="entry name" value="Env_Response_Regulators"/>
</dbReference>
<dbReference type="EMBL" id="CP014223">
    <property type="protein sequence ID" value="AMJ40303.1"/>
    <property type="molecule type" value="Genomic_DNA"/>
</dbReference>
<dbReference type="Proteomes" id="UP000184204">
    <property type="component" value="Unassembled WGS sequence"/>
</dbReference>
<reference evidence="6" key="3">
    <citation type="submission" date="2016-11" db="EMBL/GenBank/DDBJ databases">
        <authorList>
            <person name="Varghese N."/>
            <person name="Submissions S."/>
        </authorList>
    </citation>
    <scope>NUCLEOTIDE SEQUENCE</scope>
    <source>
        <strain evidence="6">DSM 1682</strain>
    </source>
</reference>
<keyword evidence="2" id="KW-0238">DNA-binding</keyword>
<dbReference type="PANTHER" id="PTHR24567">
    <property type="entry name" value="CRP FAMILY TRANSCRIPTIONAL REGULATORY PROTEIN"/>
    <property type="match status" value="1"/>
</dbReference>
<dbReference type="Pfam" id="PF13545">
    <property type="entry name" value="HTH_Crp_2"/>
    <property type="match status" value="1"/>
</dbReference>
<dbReference type="OrthoDB" id="9774616at2"/>
<dbReference type="GO" id="GO:0005829">
    <property type="term" value="C:cytosol"/>
    <property type="evidence" value="ECO:0007669"/>
    <property type="project" value="TreeGrafter"/>
</dbReference>
<dbReference type="KEGG" id="cpro:CPRO_07010"/>
<evidence type="ECO:0000313" key="5">
    <source>
        <dbReference type="EMBL" id="AMJ40303.1"/>
    </source>
</evidence>
<dbReference type="InterPro" id="IPR000595">
    <property type="entry name" value="cNMP-bd_dom"/>
</dbReference>
<reference evidence="7" key="2">
    <citation type="submission" date="2016-01" db="EMBL/GenBank/DDBJ databases">
        <authorList>
            <person name="Poehlein A."/>
            <person name="Schlien K."/>
            <person name="Gottschalk G."/>
            <person name="Buckel W."/>
            <person name="Daniel R."/>
        </authorList>
    </citation>
    <scope>NUCLEOTIDE SEQUENCE [LARGE SCALE GENOMIC DNA]</scope>
    <source>
        <strain evidence="7">X2</strain>
    </source>
</reference>
<evidence type="ECO:0000259" key="4">
    <source>
        <dbReference type="PROSITE" id="PS50042"/>
    </source>
</evidence>
<dbReference type="SUPFAM" id="SSF51206">
    <property type="entry name" value="cAMP-binding domain-like"/>
    <property type="match status" value="1"/>
</dbReference>
<dbReference type="Pfam" id="PF00027">
    <property type="entry name" value="cNMP_binding"/>
    <property type="match status" value="1"/>
</dbReference>
<evidence type="ECO:0000313" key="8">
    <source>
        <dbReference type="Proteomes" id="UP000184204"/>
    </source>
</evidence>
<reference evidence="8" key="4">
    <citation type="submission" date="2016-11" db="EMBL/GenBank/DDBJ databases">
        <authorList>
            <person name="Jaros S."/>
            <person name="Januszkiewicz K."/>
            <person name="Wedrychowicz H."/>
        </authorList>
    </citation>
    <scope>NUCLEOTIDE SEQUENCE [LARGE SCALE GENOMIC DNA]</scope>
    <source>
        <strain evidence="8">DSM 1682</strain>
    </source>
</reference>
<evidence type="ECO:0000256" key="1">
    <source>
        <dbReference type="ARBA" id="ARBA00023015"/>
    </source>
</evidence>
<organism evidence="6 8">
    <name type="scientific">Anaerotignum propionicum DSM 1682</name>
    <dbReference type="NCBI Taxonomy" id="991789"/>
    <lineage>
        <taxon>Bacteria</taxon>
        <taxon>Bacillati</taxon>
        <taxon>Bacillota</taxon>
        <taxon>Clostridia</taxon>
        <taxon>Lachnospirales</taxon>
        <taxon>Anaerotignaceae</taxon>
        <taxon>Anaerotignum</taxon>
    </lineage>
</organism>
<protein>
    <submittedName>
        <fullName evidence="5">Transcriptional activator FtrB</fullName>
    </submittedName>
    <submittedName>
        <fullName evidence="6">cAMP-binding domain of CRP or a regulatory subunit of cAMP-dependent protein kinases</fullName>
    </submittedName>
</protein>
<dbReference type="PANTHER" id="PTHR24567:SF58">
    <property type="entry name" value="CYCLIC AMP-BINDING REGULATORY PROTEIN"/>
    <property type="match status" value="1"/>
</dbReference>
<accession>A0A120MK64</accession>
<dbReference type="InterPro" id="IPR036390">
    <property type="entry name" value="WH_DNA-bd_sf"/>
</dbReference>
<gene>
    <name evidence="5" type="ORF">CPRO_07010</name>
    <name evidence="6" type="ORF">SAMN02745151_00776</name>
</gene>
<dbReference type="RefSeq" id="WP_066047888.1">
    <property type="nucleotide sequence ID" value="NZ_CP014223.1"/>
</dbReference>
<dbReference type="Gene3D" id="2.60.120.10">
    <property type="entry name" value="Jelly Rolls"/>
    <property type="match status" value="1"/>
</dbReference>
<dbReference type="AlphaFoldDB" id="A0A120MK64"/>
<proteinExistence type="predicted"/>
<evidence type="ECO:0000313" key="6">
    <source>
        <dbReference type="EMBL" id="SHE45438.1"/>
    </source>
</evidence>
<keyword evidence="7" id="KW-1185">Reference proteome</keyword>
<dbReference type="InterPro" id="IPR018490">
    <property type="entry name" value="cNMP-bd_dom_sf"/>
</dbReference>
<dbReference type="Proteomes" id="UP000068026">
    <property type="component" value="Chromosome"/>
</dbReference>